<dbReference type="AlphaFoldDB" id="L1JD71"/>
<dbReference type="PaxDb" id="55529-EKX46247"/>
<reference evidence="3" key="3">
    <citation type="submission" date="2015-06" db="UniProtKB">
        <authorList>
            <consortium name="EnsemblProtists"/>
        </authorList>
    </citation>
    <scope>IDENTIFICATION</scope>
</reference>
<keyword evidence="4" id="KW-1185">Reference proteome</keyword>
<feature type="chain" id="PRO_5008771190" description="Laminin EGF-like domain-containing protein" evidence="1">
    <location>
        <begin position="20"/>
        <end position="181"/>
    </location>
</feature>
<dbReference type="GeneID" id="17302882"/>
<name>L1JD71_GUITC</name>
<dbReference type="RefSeq" id="XP_005833227.1">
    <property type="nucleotide sequence ID" value="XM_005833170.1"/>
</dbReference>
<sequence length="181" mass="19257">MLAAAAVAVVALLGVATMGSRVSIELEANDWVGVGDKGITSQGWNGHITQTPSRVPNIPIFGMGYNDRLGVKPLCTHETDRRGLVDCIPRDSEDSWPVGTGNSYCNQVCIQCSSGMLSGQGCDNCYCGVGSSYTAWGTDPADCNQVCYFCRSAMLSGYECSQCSCGLWPAPLSSDPLDSWY</sequence>
<dbReference type="Proteomes" id="UP000011087">
    <property type="component" value="Unassembled WGS sequence"/>
</dbReference>
<feature type="signal peptide" evidence="1">
    <location>
        <begin position="1"/>
        <end position="19"/>
    </location>
</feature>
<keyword evidence="1" id="KW-0732">Signal</keyword>
<evidence type="ECO:0000256" key="1">
    <source>
        <dbReference type="SAM" id="SignalP"/>
    </source>
</evidence>
<evidence type="ECO:0000313" key="3">
    <source>
        <dbReference type="EnsemblProtists" id="EKX46247"/>
    </source>
</evidence>
<proteinExistence type="predicted"/>
<dbReference type="HOGENOM" id="CLU_1491776_0_0_1"/>
<reference evidence="2 4" key="1">
    <citation type="journal article" date="2012" name="Nature">
        <title>Algal genomes reveal evolutionary mosaicism and the fate of nucleomorphs.</title>
        <authorList>
            <consortium name="DOE Joint Genome Institute"/>
            <person name="Curtis B.A."/>
            <person name="Tanifuji G."/>
            <person name="Burki F."/>
            <person name="Gruber A."/>
            <person name="Irimia M."/>
            <person name="Maruyama S."/>
            <person name="Arias M.C."/>
            <person name="Ball S.G."/>
            <person name="Gile G.H."/>
            <person name="Hirakawa Y."/>
            <person name="Hopkins J.F."/>
            <person name="Kuo A."/>
            <person name="Rensing S.A."/>
            <person name="Schmutz J."/>
            <person name="Symeonidi A."/>
            <person name="Elias M."/>
            <person name="Eveleigh R.J."/>
            <person name="Herman E.K."/>
            <person name="Klute M.J."/>
            <person name="Nakayama T."/>
            <person name="Obornik M."/>
            <person name="Reyes-Prieto A."/>
            <person name="Armbrust E.V."/>
            <person name="Aves S.J."/>
            <person name="Beiko R.G."/>
            <person name="Coutinho P."/>
            <person name="Dacks J.B."/>
            <person name="Durnford D.G."/>
            <person name="Fast N.M."/>
            <person name="Green B.R."/>
            <person name="Grisdale C.J."/>
            <person name="Hempel F."/>
            <person name="Henrissat B."/>
            <person name="Hoppner M.P."/>
            <person name="Ishida K."/>
            <person name="Kim E."/>
            <person name="Koreny L."/>
            <person name="Kroth P.G."/>
            <person name="Liu Y."/>
            <person name="Malik S.B."/>
            <person name="Maier U.G."/>
            <person name="McRose D."/>
            <person name="Mock T."/>
            <person name="Neilson J.A."/>
            <person name="Onodera N.T."/>
            <person name="Poole A.M."/>
            <person name="Pritham E.J."/>
            <person name="Richards T.A."/>
            <person name="Rocap G."/>
            <person name="Roy S.W."/>
            <person name="Sarai C."/>
            <person name="Schaack S."/>
            <person name="Shirato S."/>
            <person name="Slamovits C.H."/>
            <person name="Spencer D.F."/>
            <person name="Suzuki S."/>
            <person name="Worden A.Z."/>
            <person name="Zauner S."/>
            <person name="Barry K."/>
            <person name="Bell C."/>
            <person name="Bharti A.K."/>
            <person name="Crow J.A."/>
            <person name="Grimwood J."/>
            <person name="Kramer R."/>
            <person name="Lindquist E."/>
            <person name="Lucas S."/>
            <person name="Salamov A."/>
            <person name="McFadden G.I."/>
            <person name="Lane C.E."/>
            <person name="Keeling P.J."/>
            <person name="Gray M.W."/>
            <person name="Grigoriev I.V."/>
            <person name="Archibald J.M."/>
        </authorList>
    </citation>
    <scope>NUCLEOTIDE SEQUENCE</scope>
    <source>
        <strain evidence="2 4">CCMP2712</strain>
    </source>
</reference>
<reference evidence="4" key="2">
    <citation type="submission" date="2012-11" db="EMBL/GenBank/DDBJ databases">
        <authorList>
            <person name="Kuo A."/>
            <person name="Curtis B.A."/>
            <person name="Tanifuji G."/>
            <person name="Burki F."/>
            <person name="Gruber A."/>
            <person name="Irimia M."/>
            <person name="Maruyama S."/>
            <person name="Arias M.C."/>
            <person name="Ball S.G."/>
            <person name="Gile G.H."/>
            <person name="Hirakawa Y."/>
            <person name="Hopkins J.F."/>
            <person name="Rensing S.A."/>
            <person name="Schmutz J."/>
            <person name="Symeonidi A."/>
            <person name="Elias M."/>
            <person name="Eveleigh R.J."/>
            <person name="Herman E.K."/>
            <person name="Klute M.J."/>
            <person name="Nakayama T."/>
            <person name="Obornik M."/>
            <person name="Reyes-Prieto A."/>
            <person name="Armbrust E.V."/>
            <person name="Aves S.J."/>
            <person name="Beiko R.G."/>
            <person name="Coutinho P."/>
            <person name="Dacks J.B."/>
            <person name="Durnford D.G."/>
            <person name="Fast N.M."/>
            <person name="Green B.R."/>
            <person name="Grisdale C."/>
            <person name="Hempe F."/>
            <person name="Henrissat B."/>
            <person name="Hoppner M.P."/>
            <person name="Ishida K.-I."/>
            <person name="Kim E."/>
            <person name="Koreny L."/>
            <person name="Kroth P.G."/>
            <person name="Liu Y."/>
            <person name="Malik S.-B."/>
            <person name="Maier U.G."/>
            <person name="McRose D."/>
            <person name="Mock T."/>
            <person name="Neilson J.A."/>
            <person name="Onodera N.T."/>
            <person name="Poole A.M."/>
            <person name="Pritham E.J."/>
            <person name="Richards T.A."/>
            <person name="Rocap G."/>
            <person name="Roy S.W."/>
            <person name="Sarai C."/>
            <person name="Schaack S."/>
            <person name="Shirato S."/>
            <person name="Slamovits C.H."/>
            <person name="Spencer D.F."/>
            <person name="Suzuki S."/>
            <person name="Worden A.Z."/>
            <person name="Zauner S."/>
            <person name="Barry K."/>
            <person name="Bell C."/>
            <person name="Bharti A.K."/>
            <person name="Crow J.A."/>
            <person name="Grimwood J."/>
            <person name="Kramer R."/>
            <person name="Lindquist E."/>
            <person name="Lucas S."/>
            <person name="Salamov A."/>
            <person name="McFadden G.I."/>
            <person name="Lane C.E."/>
            <person name="Keeling P.J."/>
            <person name="Gray M.W."/>
            <person name="Grigoriev I.V."/>
            <person name="Archibald J.M."/>
        </authorList>
    </citation>
    <scope>NUCLEOTIDE SEQUENCE</scope>
    <source>
        <strain evidence="4">CCMP2712</strain>
    </source>
</reference>
<evidence type="ECO:0000313" key="4">
    <source>
        <dbReference type="Proteomes" id="UP000011087"/>
    </source>
</evidence>
<evidence type="ECO:0000313" key="2">
    <source>
        <dbReference type="EMBL" id="EKX46247.1"/>
    </source>
</evidence>
<evidence type="ECO:0008006" key="5">
    <source>
        <dbReference type="Google" id="ProtNLM"/>
    </source>
</evidence>
<accession>L1JD71</accession>
<dbReference type="EMBL" id="JH992995">
    <property type="protein sequence ID" value="EKX46247.1"/>
    <property type="molecule type" value="Genomic_DNA"/>
</dbReference>
<organism evidence="2">
    <name type="scientific">Guillardia theta (strain CCMP2712)</name>
    <name type="common">Cryptophyte</name>
    <dbReference type="NCBI Taxonomy" id="905079"/>
    <lineage>
        <taxon>Eukaryota</taxon>
        <taxon>Cryptophyceae</taxon>
        <taxon>Pyrenomonadales</taxon>
        <taxon>Geminigeraceae</taxon>
        <taxon>Guillardia</taxon>
    </lineage>
</organism>
<protein>
    <recommendedName>
        <fullName evidence="5">Laminin EGF-like domain-containing protein</fullName>
    </recommendedName>
</protein>
<dbReference type="OrthoDB" id="10458773at2759"/>
<dbReference type="EnsemblProtists" id="EKX46247">
    <property type="protein sequence ID" value="EKX46247"/>
    <property type="gene ID" value="GUITHDRAFT_152434"/>
</dbReference>
<gene>
    <name evidence="2" type="ORF">GUITHDRAFT_152434</name>
</gene>
<dbReference type="KEGG" id="gtt:GUITHDRAFT_152434"/>